<feature type="compositionally biased region" description="Basic and acidic residues" evidence="1">
    <location>
        <begin position="913"/>
        <end position="926"/>
    </location>
</feature>
<proteinExistence type="predicted"/>
<name>A0ABU7U0D1_9PROT</name>
<feature type="domain" description="Tox-REase-5" evidence="2">
    <location>
        <begin position="946"/>
        <end position="988"/>
    </location>
</feature>
<protein>
    <recommendedName>
        <fullName evidence="2">Tox-REase-5 domain-containing protein</fullName>
    </recommendedName>
</protein>
<evidence type="ECO:0000313" key="4">
    <source>
        <dbReference type="Proteomes" id="UP001312908"/>
    </source>
</evidence>
<feature type="region of interest" description="Disordered" evidence="1">
    <location>
        <begin position="154"/>
        <end position="175"/>
    </location>
</feature>
<evidence type="ECO:0000256" key="1">
    <source>
        <dbReference type="SAM" id="MobiDB-lite"/>
    </source>
</evidence>
<reference evidence="3 4" key="1">
    <citation type="submission" date="2023-10" db="EMBL/GenBank/DDBJ databases">
        <title>Sorlinia euscelidii gen. nov., sp. nov., an acetic acid bacteria isolated from the gut of Euscelidius variegatus emitter.</title>
        <authorList>
            <person name="Michoud G."/>
            <person name="Marasco R."/>
            <person name="Seferji K."/>
            <person name="Gonella E."/>
            <person name="Garuglieri E."/>
            <person name="Alma A."/>
            <person name="Mapelli F."/>
            <person name="Borin S."/>
            <person name="Daffonchio D."/>
            <person name="Crotti E."/>
        </authorList>
    </citation>
    <scope>NUCLEOTIDE SEQUENCE [LARGE SCALE GENOMIC DNA]</scope>
    <source>
        <strain evidence="3 4">EV16P</strain>
    </source>
</reference>
<gene>
    <name evidence="3" type="ORF">DOFOFD_04880</name>
</gene>
<comment type="caution">
    <text evidence="3">The sequence shown here is derived from an EMBL/GenBank/DDBJ whole genome shotgun (WGS) entry which is preliminary data.</text>
</comment>
<dbReference type="EMBL" id="JAWJZY010000002">
    <property type="protein sequence ID" value="MEE8658340.1"/>
    <property type="molecule type" value="Genomic_DNA"/>
</dbReference>
<evidence type="ECO:0000313" key="3">
    <source>
        <dbReference type="EMBL" id="MEE8658340.1"/>
    </source>
</evidence>
<dbReference type="InterPro" id="IPR028904">
    <property type="entry name" value="Tox-REase-5_dom"/>
</dbReference>
<feature type="region of interest" description="Disordered" evidence="1">
    <location>
        <begin position="888"/>
        <end position="937"/>
    </location>
</feature>
<feature type="compositionally biased region" description="Polar residues" evidence="1">
    <location>
        <begin position="164"/>
        <end position="175"/>
    </location>
</feature>
<feature type="region of interest" description="Disordered" evidence="1">
    <location>
        <begin position="1"/>
        <end position="44"/>
    </location>
</feature>
<dbReference type="Proteomes" id="UP001312908">
    <property type="component" value="Unassembled WGS sequence"/>
</dbReference>
<evidence type="ECO:0000259" key="2">
    <source>
        <dbReference type="Pfam" id="PF15648"/>
    </source>
</evidence>
<organism evidence="3 4">
    <name type="scientific">Sorlinia euscelidii</name>
    <dbReference type="NCBI Taxonomy" id="3081148"/>
    <lineage>
        <taxon>Bacteria</taxon>
        <taxon>Pseudomonadati</taxon>
        <taxon>Pseudomonadota</taxon>
        <taxon>Alphaproteobacteria</taxon>
        <taxon>Acetobacterales</taxon>
        <taxon>Acetobacteraceae</taxon>
        <taxon>Sorlinia</taxon>
    </lineage>
</organism>
<dbReference type="RefSeq" id="WP_394819283.1">
    <property type="nucleotide sequence ID" value="NZ_JAWJZY010000002.1"/>
</dbReference>
<dbReference type="Pfam" id="PF15648">
    <property type="entry name" value="Tox-REase-5"/>
    <property type="match status" value="1"/>
</dbReference>
<feature type="compositionally biased region" description="Gly residues" evidence="1">
    <location>
        <begin position="897"/>
        <end position="911"/>
    </location>
</feature>
<keyword evidence="4" id="KW-1185">Reference proteome</keyword>
<sequence>MDNLLPPPSHSAHPLFDEPSTASPLPQGVTDFRVTSAPVSPPDAGMRQDALPAANGGTPVLDVIAARQQTADYLRHVSGRETLLAATQLASTHPPTAAQTILSSLTNAGRGAADLLANSALTVGRADAPIIPVASTLTFLTSDTALMQPAAKPVTAPEHAPATDNPTLITSDDASDLQSRPLKLSTYGMDLGPIWVPAPGGGWSTGGGDGGWNISIGPINPVMPGYYPPPVRLPSPVEVRWSDAHSPNAMATYGNIFFDVFGRYASDVDLNWAAQQVGNGWTIEQYRWDQSHTVTALNIYRGVFRDVHGRDAAQVDVDFASQKIGYGASLQQYRWDEAHNDEALGREYKAVFRSVHGRDAQQVDIDFAAQKIGYGASLQQYRWDEAHNDEALGREYKAVFKSVHGREAQQVDIDFAAQKIGYGASLEQYRWDEAHNNEALGREYKAVFKSVHGRDPAQSDLDFAAKRIGTDTSLEQYRWDEAHGDYARDNYAKLFKEIHGRDPAPSDLDFAAKRMGTDTSLQQYRWDEAHGDYARDNYAKLFKDIHGRDATAADIDNVAKRIGTDTSWQQYRLEEARSPDTLANIQRSYQQIYMYGASSAEIDAIAQKIADGASWQQYWKDEANSPAARAGYANAYKNIHAHDPSQADIDWAAEQISNGYSLKDYRTIEARNAESTRAITSISQEVSGAAPTEAQLEQARYDLGGGWGLDNVRIKLAYSPETASRLSKLYDDAVASLGDTYRDTITVGREVFVKTLQYAAANKEVIFENITAAALARWIPGPIAKYLAAIIVRQGVELISNTISSNTSHQPKIILKEPTQDGTPVYYPSPSVVTLRKYLDAYFQTDDDDLVAHISSLPIADRLPYLKELTGATEDELQTLLIMANALPDDPVAAPPGGNGGSDSSDNGGGPPDDDKNLDKFPKLGQDDGGPGTYEKANESFGKEAAAYQERVTGTPQGIAYSVPKGDGTYVKFDGYDSERDVLQDAKYYRNWPLPGMKFSRDATVGQLRSQVQAANGKAIEWIVPSQDAADRILKVFDRAEFDLSTVKFKIRVQK</sequence>
<accession>A0ABU7U0D1</accession>